<protein>
    <submittedName>
        <fullName evidence="1">Uncharacterized protein</fullName>
    </submittedName>
</protein>
<dbReference type="Proteomes" id="UP001165584">
    <property type="component" value="Unassembled WGS sequence"/>
</dbReference>
<name>A0ABT2GRH7_9MICO</name>
<dbReference type="RefSeq" id="WP_259508133.1">
    <property type="nucleotide sequence ID" value="NZ_JANLCM010000002.1"/>
</dbReference>
<reference evidence="1" key="1">
    <citation type="submission" date="2022-08" db="EMBL/GenBank/DDBJ databases">
        <authorList>
            <person name="Deng Y."/>
            <person name="Han X.-F."/>
            <person name="Zhang Y.-Q."/>
        </authorList>
    </citation>
    <scope>NUCLEOTIDE SEQUENCE</scope>
    <source>
        <strain evidence="1">CPCC 205763</strain>
    </source>
</reference>
<comment type="caution">
    <text evidence="1">The sequence shown here is derived from an EMBL/GenBank/DDBJ whole genome shotgun (WGS) entry which is preliminary data.</text>
</comment>
<keyword evidence="2" id="KW-1185">Reference proteome</keyword>
<evidence type="ECO:0000313" key="2">
    <source>
        <dbReference type="Proteomes" id="UP001165584"/>
    </source>
</evidence>
<organism evidence="1 2">
    <name type="scientific">Herbiconiux aconitum</name>
    <dbReference type="NCBI Taxonomy" id="2970913"/>
    <lineage>
        <taxon>Bacteria</taxon>
        <taxon>Bacillati</taxon>
        <taxon>Actinomycetota</taxon>
        <taxon>Actinomycetes</taxon>
        <taxon>Micrococcales</taxon>
        <taxon>Microbacteriaceae</taxon>
        <taxon>Herbiconiux</taxon>
    </lineage>
</organism>
<gene>
    <name evidence="1" type="ORF">N1027_11850</name>
</gene>
<accession>A0ABT2GRH7</accession>
<evidence type="ECO:0000313" key="1">
    <source>
        <dbReference type="EMBL" id="MCS5718828.1"/>
    </source>
</evidence>
<sequence length="124" mass="13712">MPNYVTLPALQHFVLEESWVASIEVRSGIVELDVDLAYAADHPELRPPREGEYAYFRRGAIRFTGVSSVAWKDMEGPATDAAGVKDWGHIDTFDWIGTTFELEGDFGAIEIEANALDVILTGPE</sequence>
<proteinExistence type="predicted"/>
<dbReference type="EMBL" id="JANLCM010000002">
    <property type="protein sequence ID" value="MCS5718828.1"/>
    <property type="molecule type" value="Genomic_DNA"/>
</dbReference>